<gene>
    <name evidence="1" type="ORF">BER1_0413</name>
    <name evidence="2" type="ORF">BER2_0413</name>
</gene>
<dbReference type="EMBL" id="CAADIH010000021">
    <property type="protein sequence ID" value="VFR45324.1"/>
    <property type="molecule type" value="Genomic_DNA"/>
</dbReference>
<accession>A0A484R2H5</accession>
<name>A0A484R2H5_9ZZZZ</name>
<sequence length="115" mass="13508">MARYRIAHYLTADHHDPYLSWLKYARDQQARIAVIRRIARLGQGNFGDHRYCREGVWELRIDMGPGYRVYYATAGPQQVLLLCAGDKRNQTNDIARAVAYWNDWQQRKDDENPPA</sequence>
<evidence type="ECO:0000313" key="1">
    <source>
        <dbReference type="EMBL" id="VFR43347.1"/>
    </source>
</evidence>
<proteinExistence type="predicted"/>
<reference evidence="1" key="1">
    <citation type="submission" date="2019-03" db="EMBL/GenBank/DDBJ databases">
        <authorList>
            <person name="Danneels B."/>
        </authorList>
    </citation>
    <scope>NUCLEOTIDE SEQUENCE</scope>
</reference>
<evidence type="ECO:0008006" key="3">
    <source>
        <dbReference type="Google" id="ProtNLM"/>
    </source>
</evidence>
<dbReference type="NCBIfam" id="TIGR02683">
    <property type="entry name" value="upstrm_HI1419"/>
    <property type="match status" value="1"/>
</dbReference>
<dbReference type="PANTHER" id="PTHR41791:SF1">
    <property type="entry name" value="SSL7039 PROTEIN"/>
    <property type="match status" value="1"/>
</dbReference>
<dbReference type="InterPro" id="IPR014056">
    <property type="entry name" value="TypeIITA-like_toxin_pred"/>
</dbReference>
<organism evidence="1">
    <name type="scientific">plant metagenome</name>
    <dbReference type="NCBI Taxonomy" id="1297885"/>
    <lineage>
        <taxon>unclassified sequences</taxon>
        <taxon>metagenomes</taxon>
        <taxon>organismal metagenomes</taxon>
    </lineage>
</organism>
<dbReference type="Pfam" id="PF05973">
    <property type="entry name" value="Gp49"/>
    <property type="match status" value="1"/>
</dbReference>
<dbReference type="InterPro" id="IPR009241">
    <property type="entry name" value="HigB-like"/>
</dbReference>
<dbReference type="AlphaFoldDB" id="A0A484R2H5"/>
<dbReference type="PANTHER" id="PTHR41791">
    <property type="entry name" value="SSL7039 PROTEIN"/>
    <property type="match status" value="1"/>
</dbReference>
<dbReference type="EMBL" id="CAADIE010000020">
    <property type="protein sequence ID" value="VFR43347.1"/>
    <property type="molecule type" value="Genomic_DNA"/>
</dbReference>
<protein>
    <recommendedName>
        <fullName evidence="3">Phage-related protein</fullName>
    </recommendedName>
</protein>
<dbReference type="PIRSF" id="PIRSF028744">
    <property type="entry name" value="Addict_mod_HI1419"/>
    <property type="match status" value="1"/>
</dbReference>
<evidence type="ECO:0000313" key="2">
    <source>
        <dbReference type="EMBL" id="VFR45324.1"/>
    </source>
</evidence>